<dbReference type="AlphaFoldDB" id="A0A371P9Q0"/>
<accession>A0A371P9Q0</accession>
<feature type="transmembrane region" description="Helical" evidence="3">
    <location>
        <begin position="193"/>
        <end position="209"/>
    </location>
</feature>
<feature type="transmembrane region" description="Helical" evidence="3">
    <location>
        <begin position="137"/>
        <end position="155"/>
    </location>
</feature>
<feature type="transmembrane region" description="Helical" evidence="3">
    <location>
        <begin position="292"/>
        <end position="312"/>
    </location>
</feature>
<feature type="transmembrane region" description="Helical" evidence="3">
    <location>
        <begin position="162"/>
        <end position="181"/>
    </location>
</feature>
<dbReference type="InterPro" id="IPR000620">
    <property type="entry name" value="EamA_dom"/>
</dbReference>
<dbReference type="EMBL" id="QUBR01000001">
    <property type="protein sequence ID" value="REK72216.1"/>
    <property type="molecule type" value="Genomic_DNA"/>
</dbReference>
<feature type="domain" description="EamA" evidence="4">
    <location>
        <begin position="192"/>
        <end position="334"/>
    </location>
</feature>
<reference evidence="5 6" key="1">
    <citation type="submission" date="2018-08" db="EMBL/GenBank/DDBJ databases">
        <title>Aeromicrobium sp. M2KJ-4, whole genome shotgun sequence.</title>
        <authorList>
            <person name="Tuo L."/>
        </authorList>
    </citation>
    <scope>NUCLEOTIDE SEQUENCE [LARGE SCALE GENOMIC DNA]</scope>
    <source>
        <strain evidence="5 6">M2KJ-4</strain>
    </source>
</reference>
<proteinExistence type="inferred from homology"/>
<dbReference type="Proteomes" id="UP000265581">
    <property type="component" value="Unassembled WGS sequence"/>
</dbReference>
<feature type="transmembrane region" description="Helical" evidence="3">
    <location>
        <begin position="262"/>
        <end position="285"/>
    </location>
</feature>
<protein>
    <submittedName>
        <fullName evidence="5">EamA family transporter</fullName>
    </submittedName>
</protein>
<keyword evidence="6" id="KW-1185">Reference proteome</keyword>
<sequence>MGDGRPEVQGRRDHAARGSYAAGRRASRRGTPHPRAVPLSRQDSGAGWTLAATSALAFALTGPLAKAIQQSGWSVPATVSARCLLSVLVLLPFVARGHPGQVTRLARQWRHVGSYGAVAIGGTQLCFFAAIQHVPVGVALLIEYLAPVLILLLGWVRGTSAFSVVTLAGALCCLAGLALVVDLGSGSTIDARGVAWALAAAVCLAFYFVRSSTVTVGLDPVAVVAGGMLVAGTMILVLAVVGALPWQVSSAPALLADHRMPIAVPLAGLVLVCTVAAYVTGVMAARVLGARLASFAGMLEVVLAALVAWLLLDEGISCTQAVGAAAILTGVATVRWREERAVDLTAGRPGQ</sequence>
<feature type="region of interest" description="Disordered" evidence="2">
    <location>
        <begin position="1"/>
        <end position="42"/>
    </location>
</feature>
<comment type="caution">
    <text evidence="5">The sequence shown here is derived from an EMBL/GenBank/DDBJ whole genome shotgun (WGS) entry which is preliminary data.</text>
</comment>
<keyword evidence="3" id="KW-1133">Transmembrane helix</keyword>
<dbReference type="SUPFAM" id="SSF103481">
    <property type="entry name" value="Multidrug resistance efflux transporter EmrE"/>
    <property type="match status" value="2"/>
</dbReference>
<organism evidence="5 6">
    <name type="scientific">Aeromicrobium endophyticum</name>
    <dbReference type="NCBI Taxonomy" id="2292704"/>
    <lineage>
        <taxon>Bacteria</taxon>
        <taxon>Bacillati</taxon>
        <taxon>Actinomycetota</taxon>
        <taxon>Actinomycetes</taxon>
        <taxon>Propionibacteriales</taxon>
        <taxon>Nocardioidaceae</taxon>
        <taxon>Aeromicrobium</taxon>
    </lineage>
</organism>
<dbReference type="InterPro" id="IPR037185">
    <property type="entry name" value="EmrE-like"/>
</dbReference>
<evidence type="ECO:0000256" key="3">
    <source>
        <dbReference type="SAM" id="Phobius"/>
    </source>
</evidence>
<dbReference type="Pfam" id="PF00892">
    <property type="entry name" value="EamA"/>
    <property type="match status" value="2"/>
</dbReference>
<comment type="similarity">
    <text evidence="1">Belongs to the EamA transporter family.</text>
</comment>
<feature type="domain" description="EamA" evidence="4">
    <location>
        <begin position="47"/>
        <end position="181"/>
    </location>
</feature>
<name>A0A371P9Q0_9ACTN</name>
<evidence type="ECO:0000313" key="5">
    <source>
        <dbReference type="EMBL" id="REK72216.1"/>
    </source>
</evidence>
<evidence type="ECO:0000256" key="2">
    <source>
        <dbReference type="SAM" id="MobiDB-lite"/>
    </source>
</evidence>
<keyword evidence="3" id="KW-0812">Transmembrane</keyword>
<dbReference type="OrthoDB" id="154915at2"/>
<evidence type="ECO:0000313" key="6">
    <source>
        <dbReference type="Proteomes" id="UP000265581"/>
    </source>
</evidence>
<evidence type="ECO:0000259" key="4">
    <source>
        <dbReference type="Pfam" id="PF00892"/>
    </source>
</evidence>
<gene>
    <name evidence="5" type="ORF">DX116_00780</name>
</gene>
<keyword evidence="3" id="KW-0472">Membrane</keyword>
<feature type="transmembrane region" description="Helical" evidence="3">
    <location>
        <begin position="221"/>
        <end position="242"/>
    </location>
</feature>
<feature type="compositionally biased region" description="Basic and acidic residues" evidence="2">
    <location>
        <begin position="1"/>
        <end position="16"/>
    </location>
</feature>
<dbReference type="PANTHER" id="PTHR22911:SF79">
    <property type="entry name" value="MOBA-LIKE NTP TRANSFERASE DOMAIN-CONTAINING PROTEIN"/>
    <property type="match status" value="1"/>
</dbReference>
<dbReference type="PANTHER" id="PTHR22911">
    <property type="entry name" value="ACYL-MALONYL CONDENSING ENZYME-RELATED"/>
    <property type="match status" value="1"/>
</dbReference>
<dbReference type="GO" id="GO:0016020">
    <property type="term" value="C:membrane"/>
    <property type="evidence" value="ECO:0007669"/>
    <property type="project" value="InterPro"/>
</dbReference>
<dbReference type="RefSeq" id="WP_119702349.1">
    <property type="nucleotide sequence ID" value="NZ_JBHSOI010000001.1"/>
</dbReference>
<evidence type="ECO:0000256" key="1">
    <source>
        <dbReference type="ARBA" id="ARBA00007362"/>
    </source>
</evidence>
<feature type="transmembrane region" description="Helical" evidence="3">
    <location>
        <begin position="112"/>
        <end position="131"/>
    </location>
</feature>